<feature type="transmembrane region" description="Helical" evidence="8">
    <location>
        <begin position="249"/>
        <end position="271"/>
    </location>
</feature>
<keyword evidence="4" id="KW-0808">Transferase</keyword>
<reference evidence="10 11" key="1">
    <citation type="journal article" date="2015" name="Nature">
        <title>rRNA introns, odd ribosomes, and small enigmatic genomes across a large radiation of phyla.</title>
        <authorList>
            <person name="Brown C.T."/>
            <person name="Hug L.A."/>
            <person name="Thomas B.C."/>
            <person name="Sharon I."/>
            <person name="Castelle C.J."/>
            <person name="Singh A."/>
            <person name="Wilkins M.J."/>
            <person name="Williams K.H."/>
            <person name="Banfield J.F."/>
        </authorList>
    </citation>
    <scope>NUCLEOTIDE SEQUENCE [LARGE SCALE GENOMIC DNA]</scope>
</reference>
<keyword evidence="2" id="KW-1003">Cell membrane</keyword>
<dbReference type="PANTHER" id="PTHR33908">
    <property type="entry name" value="MANNOSYLTRANSFERASE YKCB-RELATED"/>
    <property type="match status" value="1"/>
</dbReference>
<feature type="transmembrane region" description="Helical" evidence="8">
    <location>
        <begin position="198"/>
        <end position="217"/>
    </location>
</feature>
<keyword evidence="6 8" id="KW-1133">Transmembrane helix</keyword>
<comment type="subcellular location">
    <subcellularLocation>
        <location evidence="1">Cell membrane</location>
        <topology evidence="1">Multi-pass membrane protein</topology>
    </subcellularLocation>
</comment>
<accession>A0A0G1U082</accession>
<comment type="caution">
    <text evidence="10">The sequence shown here is derived from an EMBL/GenBank/DDBJ whole genome shotgun (WGS) entry which is preliminary data.</text>
</comment>
<dbReference type="AlphaFoldDB" id="A0A0G1U082"/>
<name>A0A0G1U082_9BACT</name>
<feature type="transmembrane region" description="Helical" evidence="8">
    <location>
        <begin position="105"/>
        <end position="124"/>
    </location>
</feature>
<dbReference type="Proteomes" id="UP000034739">
    <property type="component" value="Unassembled WGS sequence"/>
</dbReference>
<evidence type="ECO:0000259" key="9">
    <source>
        <dbReference type="Pfam" id="PF13231"/>
    </source>
</evidence>
<dbReference type="PANTHER" id="PTHR33908:SF11">
    <property type="entry name" value="MEMBRANE PROTEIN"/>
    <property type="match status" value="1"/>
</dbReference>
<dbReference type="InterPro" id="IPR038731">
    <property type="entry name" value="RgtA/B/C-like"/>
</dbReference>
<keyword evidence="5 8" id="KW-0812">Transmembrane</keyword>
<sequence length="530" mass="60276">MPVMKPLHLVLILLTVVLLKASVWFLPLQRDAVGYAYIGKEIAHGAVAYRDVWDHKTPGVYALDAAVYSLFPKEYVPALLGASVFAAVLASLLLFMLLKKYFSDNVSFVATLAFAVFSNVYILTVGDNLVEGYMLPVLIGLYIVFTRAIQKKNSLLYITTGLLLAVLFVFKHIGILPVLGLGIYLFIKKRWSAWKEMFFIGIGVVVGIVPVVVYFWYHNALFEAFDAIVAYNMFYSKQGYDLRSISQGVFYTLQVVMATLLFVSLAVVGFFRKKNQTDVLFILLFISSFLGVAMGGKFAFTRHYFLLLYPSLAYFVAKAIEAFYEKLKRDAYLKMSAAVLGIAILLPSLIVQGQAVLAGFYFRGMLPLTTREAPYILGVQNYNFVEEEKTYVRIASYLGQRVPVGDTILDWGAEPEVYLFTDTRAPTRYFYNFPLNGTFVAKDVTRETRRGVFMKELEQNPPLYIIANDKETKHQPSFQELDFPAFKEFVARNYDIETRIENFIVWKKKILVGNYYETTLSTMYVSPFLL</sequence>
<dbReference type="GO" id="GO:0009103">
    <property type="term" value="P:lipopolysaccharide biosynthetic process"/>
    <property type="evidence" value="ECO:0007669"/>
    <property type="project" value="UniProtKB-ARBA"/>
</dbReference>
<feature type="transmembrane region" description="Helical" evidence="8">
    <location>
        <begin position="306"/>
        <end position="324"/>
    </location>
</feature>
<feature type="transmembrane region" description="Helical" evidence="8">
    <location>
        <begin position="155"/>
        <end position="186"/>
    </location>
</feature>
<evidence type="ECO:0000256" key="1">
    <source>
        <dbReference type="ARBA" id="ARBA00004651"/>
    </source>
</evidence>
<evidence type="ECO:0000313" key="10">
    <source>
        <dbReference type="EMBL" id="KKU87487.1"/>
    </source>
</evidence>
<proteinExistence type="predicted"/>
<feature type="transmembrane region" description="Helical" evidence="8">
    <location>
        <begin position="336"/>
        <end position="362"/>
    </location>
</feature>
<keyword evidence="7 8" id="KW-0472">Membrane</keyword>
<dbReference type="EMBL" id="LCOY01000026">
    <property type="protein sequence ID" value="KKU87487.1"/>
    <property type="molecule type" value="Genomic_DNA"/>
</dbReference>
<dbReference type="Pfam" id="PF13231">
    <property type="entry name" value="PMT_2"/>
    <property type="match status" value="1"/>
</dbReference>
<gene>
    <name evidence="10" type="ORF">UY16_C0026G0004</name>
</gene>
<feature type="transmembrane region" description="Helical" evidence="8">
    <location>
        <begin position="75"/>
        <end position="98"/>
    </location>
</feature>
<evidence type="ECO:0000256" key="2">
    <source>
        <dbReference type="ARBA" id="ARBA00022475"/>
    </source>
</evidence>
<evidence type="ECO:0000313" key="11">
    <source>
        <dbReference type="Proteomes" id="UP000034739"/>
    </source>
</evidence>
<evidence type="ECO:0000256" key="3">
    <source>
        <dbReference type="ARBA" id="ARBA00022676"/>
    </source>
</evidence>
<keyword evidence="3" id="KW-0328">Glycosyltransferase</keyword>
<dbReference type="InterPro" id="IPR050297">
    <property type="entry name" value="LipidA_mod_glycosyltrf_83"/>
</dbReference>
<evidence type="ECO:0000256" key="8">
    <source>
        <dbReference type="SAM" id="Phobius"/>
    </source>
</evidence>
<feature type="domain" description="Glycosyltransferase RgtA/B/C/D-like" evidence="9">
    <location>
        <begin position="56"/>
        <end position="214"/>
    </location>
</feature>
<feature type="transmembrane region" description="Helical" evidence="8">
    <location>
        <begin position="278"/>
        <end position="300"/>
    </location>
</feature>
<evidence type="ECO:0000256" key="4">
    <source>
        <dbReference type="ARBA" id="ARBA00022679"/>
    </source>
</evidence>
<dbReference type="GO" id="GO:0016763">
    <property type="term" value="F:pentosyltransferase activity"/>
    <property type="evidence" value="ECO:0007669"/>
    <property type="project" value="TreeGrafter"/>
</dbReference>
<organism evidence="10 11">
    <name type="scientific">Candidatus Gottesmanbacteria bacterium GW2011_GWA2_47_9</name>
    <dbReference type="NCBI Taxonomy" id="1618445"/>
    <lineage>
        <taxon>Bacteria</taxon>
        <taxon>Candidatus Gottesmaniibacteriota</taxon>
    </lineage>
</organism>
<evidence type="ECO:0000256" key="7">
    <source>
        <dbReference type="ARBA" id="ARBA00023136"/>
    </source>
</evidence>
<protein>
    <submittedName>
        <fullName evidence="10">Putative membrane protein</fullName>
    </submittedName>
</protein>
<dbReference type="GO" id="GO:0005886">
    <property type="term" value="C:plasma membrane"/>
    <property type="evidence" value="ECO:0007669"/>
    <property type="project" value="UniProtKB-SubCell"/>
</dbReference>
<evidence type="ECO:0000256" key="6">
    <source>
        <dbReference type="ARBA" id="ARBA00022989"/>
    </source>
</evidence>
<evidence type="ECO:0000256" key="5">
    <source>
        <dbReference type="ARBA" id="ARBA00022692"/>
    </source>
</evidence>